<dbReference type="Pfam" id="PF14657">
    <property type="entry name" value="Arm-DNA-bind_4"/>
    <property type="match status" value="1"/>
</dbReference>
<name>A0A3N5BHG2_9BACI</name>
<evidence type="ECO:0000259" key="6">
    <source>
        <dbReference type="PROSITE" id="PS51898"/>
    </source>
</evidence>
<dbReference type="InterPro" id="IPR010998">
    <property type="entry name" value="Integrase_recombinase_N"/>
</dbReference>
<dbReference type="RefSeq" id="WP_124218911.1">
    <property type="nucleotide sequence ID" value="NZ_RKRF01000002.1"/>
</dbReference>
<sequence length="409" mass="47765">MKGHFHKPYCKCVGRCKCNAKWAFIIDIGIDPKSGRRKQKKKSGFKTKKMAEEAAAKLVRELSEGSYTEESNITFEEFSMEWLKLYKNNNQVKDNTVRVRTHELNRLLDYLSKLKLKNVTPKQYQDALNGLFERDFATNTIEGAHRTGRMIFKKAMELKLIREDPTRNCTVPKKRKTITDLEQEDLPLFMEKEELKNFLKTSKEYGLDQDNEIFTLLAYTGIRIGELCALKWSDIDFKSKQISITKTYYNPNNNTAEYSLGTPKTLSSVRKIDCDETVVHLLNKQREFYHMFKSHFGNAFYKENFIFINITSHPGYPLTLKRIRDRMKRLLKLSGLKTTLNPHSLRHTHTSLLAQAGVNLEIIMHRLGHQDEQTTRQIYLHVTDEMQKDASIKFSNLMKETSLFEVIKV</sequence>
<evidence type="ECO:0000256" key="3">
    <source>
        <dbReference type="ARBA" id="ARBA00023125"/>
    </source>
</evidence>
<evidence type="ECO:0000256" key="2">
    <source>
        <dbReference type="ARBA" id="ARBA00022908"/>
    </source>
</evidence>
<dbReference type="CDD" id="cd01189">
    <property type="entry name" value="INT_ICEBs1_C_like"/>
    <property type="match status" value="1"/>
</dbReference>
<dbReference type="GO" id="GO:0006310">
    <property type="term" value="P:DNA recombination"/>
    <property type="evidence" value="ECO:0007669"/>
    <property type="project" value="UniProtKB-KW"/>
</dbReference>
<dbReference type="InterPro" id="IPR004107">
    <property type="entry name" value="Integrase_SAM-like_N"/>
</dbReference>
<protein>
    <submittedName>
        <fullName evidence="8">Site-specific recombinase XerD</fullName>
    </submittedName>
</protein>
<dbReference type="Gene3D" id="1.10.443.10">
    <property type="entry name" value="Intergrase catalytic core"/>
    <property type="match status" value="1"/>
</dbReference>
<evidence type="ECO:0000256" key="1">
    <source>
        <dbReference type="ARBA" id="ARBA00008857"/>
    </source>
</evidence>
<comment type="similarity">
    <text evidence="1">Belongs to the 'phage' integrase family.</text>
</comment>
<comment type="caution">
    <text evidence="8">The sequence shown here is derived from an EMBL/GenBank/DDBJ whole genome shotgun (WGS) entry which is preliminary data.</text>
</comment>
<keyword evidence="2" id="KW-0229">DNA integration</keyword>
<evidence type="ECO:0000313" key="9">
    <source>
        <dbReference type="Proteomes" id="UP000276443"/>
    </source>
</evidence>
<evidence type="ECO:0000256" key="5">
    <source>
        <dbReference type="PROSITE-ProRule" id="PRU01248"/>
    </source>
</evidence>
<dbReference type="PROSITE" id="PS51898">
    <property type="entry name" value="TYR_RECOMBINASE"/>
    <property type="match status" value="1"/>
</dbReference>
<gene>
    <name evidence="8" type="ORF">EDC24_0085</name>
</gene>
<dbReference type="OrthoDB" id="9803188at2"/>
<dbReference type="AlphaFoldDB" id="A0A3N5BHG2"/>
<dbReference type="InterPro" id="IPR050090">
    <property type="entry name" value="Tyrosine_recombinase_XerCD"/>
</dbReference>
<evidence type="ECO:0000313" key="8">
    <source>
        <dbReference type="EMBL" id="RPF57037.1"/>
    </source>
</evidence>
<dbReference type="InterPro" id="IPR002104">
    <property type="entry name" value="Integrase_catalytic"/>
</dbReference>
<dbReference type="PANTHER" id="PTHR30349">
    <property type="entry name" value="PHAGE INTEGRASE-RELATED"/>
    <property type="match status" value="1"/>
</dbReference>
<dbReference type="Pfam" id="PF14659">
    <property type="entry name" value="Phage_int_SAM_3"/>
    <property type="match status" value="1"/>
</dbReference>
<dbReference type="Gene3D" id="1.10.150.130">
    <property type="match status" value="1"/>
</dbReference>
<accession>A0A3N5BHG2</accession>
<proteinExistence type="inferred from homology"/>
<dbReference type="EMBL" id="RKRF01000002">
    <property type="protein sequence ID" value="RPF57037.1"/>
    <property type="molecule type" value="Genomic_DNA"/>
</dbReference>
<dbReference type="InterPro" id="IPR044068">
    <property type="entry name" value="CB"/>
</dbReference>
<dbReference type="SUPFAM" id="SSF56349">
    <property type="entry name" value="DNA breaking-rejoining enzymes"/>
    <property type="match status" value="1"/>
</dbReference>
<keyword evidence="4" id="KW-0233">DNA recombination</keyword>
<dbReference type="PANTHER" id="PTHR30349:SF64">
    <property type="entry name" value="PROPHAGE INTEGRASE INTD-RELATED"/>
    <property type="match status" value="1"/>
</dbReference>
<feature type="domain" description="Core-binding (CB)" evidence="7">
    <location>
        <begin position="73"/>
        <end position="156"/>
    </location>
</feature>
<dbReference type="InterPro" id="IPR028259">
    <property type="entry name" value="AP2-like_int_N"/>
</dbReference>
<dbReference type="PROSITE" id="PS51900">
    <property type="entry name" value="CB"/>
    <property type="match status" value="1"/>
</dbReference>
<keyword evidence="9" id="KW-1185">Reference proteome</keyword>
<evidence type="ECO:0000259" key="7">
    <source>
        <dbReference type="PROSITE" id="PS51900"/>
    </source>
</evidence>
<dbReference type="InterPro" id="IPR013762">
    <property type="entry name" value="Integrase-like_cat_sf"/>
</dbReference>
<dbReference type="GO" id="GO:0003677">
    <property type="term" value="F:DNA binding"/>
    <property type="evidence" value="ECO:0007669"/>
    <property type="project" value="UniProtKB-UniRule"/>
</dbReference>
<dbReference type="GO" id="GO:0015074">
    <property type="term" value="P:DNA integration"/>
    <property type="evidence" value="ECO:0007669"/>
    <property type="project" value="UniProtKB-KW"/>
</dbReference>
<dbReference type="InterPro" id="IPR011010">
    <property type="entry name" value="DNA_brk_join_enz"/>
</dbReference>
<dbReference type="Proteomes" id="UP000276443">
    <property type="component" value="Unassembled WGS sequence"/>
</dbReference>
<evidence type="ECO:0000256" key="4">
    <source>
        <dbReference type="ARBA" id="ARBA00023172"/>
    </source>
</evidence>
<reference evidence="8 9" key="1">
    <citation type="submission" date="2018-11" db="EMBL/GenBank/DDBJ databases">
        <title>Genomic Encyclopedia of Type Strains, Phase IV (KMG-IV): sequencing the most valuable type-strain genomes for metagenomic binning, comparative biology and taxonomic classification.</title>
        <authorList>
            <person name="Goeker M."/>
        </authorList>
    </citation>
    <scope>NUCLEOTIDE SEQUENCE [LARGE SCALE GENOMIC DNA]</scope>
    <source>
        <strain evidence="8 9">DSM 18090</strain>
    </source>
</reference>
<dbReference type="Pfam" id="PF00589">
    <property type="entry name" value="Phage_integrase"/>
    <property type="match status" value="1"/>
</dbReference>
<organism evidence="8 9">
    <name type="scientific">Aquisalibacillus elongatus</name>
    <dbReference type="NCBI Taxonomy" id="485577"/>
    <lineage>
        <taxon>Bacteria</taxon>
        <taxon>Bacillati</taxon>
        <taxon>Bacillota</taxon>
        <taxon>Bacilli</taxon>
        <taxon>Bacillales</taxon>
        <taxon>Bacillaceae</taxon>
        <taxon>Aquisalibacillus</taxon>
    </lineage>
</organism>
<feature type="domain" description="Tyr recombinase" evidence="6">
    <location>
        <begin position="185"/>
        <end position="392"/>
    </location>
</feature>
<keyword evidence="3 5" id="KW-0238">DNA-binding</keyword>